<dbReference type="InterPro" id="IPR029039">
    <property type="entry name" value="Flavoprotein-like_sf"/>
</dbReference>
<protein>
    <submittedName>
        <fullName evidence="2">Flavodoxin family protein</fullName>
    </submittedName>
</protein>
<name>A0ABU7Q730_9ACTN</name>
<proteinExistence type="predicted"/>
<dbReference type="PANTHER" id="PTHR30546">
    <property type="entry name" value="FLAVODOXIN-RELATED PROTEIN WRBA-RELATED"/>
    <property type="match status" value="1"/>
</dbReference>
<dbReference type="Gene3D" id="3.40.50.360">
    <property type="match status" value="1"/>
</dbReference>
<dbReference type="SUPFAM" id="SSF52218">
    <property type="entry name" value="Flavoproteins"/>
    <property type="match status" value="1"/>
</dbReference>
<dbReference type="InterPro" id="IPR008254">
    <property type="entry name" value="Flavodoxin/NO_synth"/>
</dbReference>
<sequence>MVVAPVVSIAYHSGYGHTAVLARALESGAAEAGADVCLIKVDEITSDQWARLDSSDAIIFGAPTYMGSASGAFHAFAESTSKRWNRQDWKDKLAAGFTNSSSKAGDKDQALRYFQTLAFQHGMNWVCLGLLPGWNSSTGSEHDLNRLGYYAGAGAQTNLDEGIEAVHPSDIATAAHLGRRVTKIARVFKQGHATEAEDVSEKLPVSG</sequence>
<dbReference type="Pfam" id="PF03358">
    <property type="entry name" value="FMN_red"/>
    <property type="match status" value="1"/>
</dbReference>
<feature type="domain" description="Flavodoxin-like" evidence="1">
    <location>
        <begin position="7"/>
        <end position="152"/>
    </location>
</feature>
<dbReference type="InterPro" id="IPR005025">
    <property type="entry name" value="FMN_Rdtase-like_dom"/>
</dbReference>
<reference evidence="2 3" key="1">
    <citation type="submission" date="2023-11" db="EMBL/GenBank/DDBJ databases">
        <title>30 novel species of actinomycetes from the DSMZ collection.</title>
        <authorList>
            <person name="Nouioui I."/>
        </authorList>
    </citation>
    <scope>NUCLEOTIDE SEQUENCE [LARGE SCALE GENOMIC DNA]</scope>
    <source>
        <strain evidence="2 3">DSM 41524</strain>
    </source>
</reference>
<dbReference type="PANTHER" id="PTHR30546:SF23">
    <property type="entry name" value="FLAVOPROTEIN-LIKE PROTEIN YCP4-RELATED"/>
    <property type="match status" value="1"/>
</dbReference>
<accession>A0ABU7Q730</accession>
<keyword evidence="3" id="KW-1185">Reference proteome</keyword>
<dbReference type="PROSITE" id="PS50902">
    <property type="entry name" value="FLAVODOXIN_LIKE"/>
    <property type="match status" value="1"/>
</dbReference>
<dbReference type="RefSeq" id="WP_330813852.1">
    <property type="nucleotide sequence ID" value="NZ_JAZBJO010000032.1"/>
</dbReference>
<evidence type="ECO:0000313" key="2">
    <source>
        <dbReference type="EMBL" id="MEE4597163.1"/>
    </source>
</evidence>
<comment type="caution">
    <text evidence="2">The sequence shown here is derived from an EMBL/GenBank/DDBJ whole genome shotgun (WGS) entry which is preliminary data.</text>
</comment>
<gene>
    <name evidence="2" type="ORF">V2J94_35625</name>
</gene>
<evidence type="ECO:0000259" key="1">
    <source>
        <dbReference type="PROSITE" id="PS50902"/>
    </source>
</evidence>
<dbReference type="EMBL" id="JAZBJO010000032">
    <property type="protein sequence ID" value="MEE4597163.1"/>
    <property type="molecule type" value="Genomic_DNA"/>
</dbReference>
<organism evidence="2 3">
    <name type="scientific">Streptomyces asiaticus subsp. ignotus</name>
    <dbReference type="NCBI Taxonomy" id="3098222"/>
    <lineage>
        <taxon>Bacteria</taxon>
        <taxon>Bacillati</taxon>
        <taxon>Actinomycetota</taxon>
        <taxon>Actinomycetes</taxon>
        <taxon>Kitasatosporales</taxon>
        <taxon>Streptomycetaceae</taxon>
        <taxon>Streptomyces</taxon>
        <taxon>Streptomyces violaceusniger group</taxon>
    </lineage>
</organism>
<evidence type="ECO:0000313" key="3">
    <source>
        <dbReference type="Proteomes" id="UP001354709"/>
    </source>
</evidence>
<dbReference type="Proteomes" id="UP001354709">
    <property type="component" value="Unassembled WGS sequence"/>
</dbReference>